<sequence length="99" mass="10700">MCGLGCQHREVRSGRQAGPRGAGALSITVCDPRRGNLRRLADHSRTPESVPPTLPEPVEGPRRGQRLCSVVWFPSADPFRALRQAQGALWTSDIDGQAG</sequence>
<keyword evidence="3" id="KW-1185">Reference proteome</keyword>
<evidence type="ECO:0000313" key="3">
    <source>
        <dbReference type="Proteomes" id="UP001500767"/>
    </source>
</evidence>
<gene>
    <name evidence="2" type="ORF">GCM10022197_37270</name>
</gene>
<comment type="caution">
    <text evidence="2">The sequence shown here is derived from an EMBL/GenBank/DDBJ whole genome shotgun (WGS) entry which is preliminary data.</text>
</comment>
<dbReference type="Proteomes" id="UP001500767">
    <property type="component" value="Unassembled WGS sequence"/>
</dbReference>
<protein>
    <submittedName>
        <fullName evidence="2">Uncharacterized protein</fullName>
    </submittedName>
</protein>
<dbReference type="EMBL" id="BAAAYR010000005">
    <property type="protein sequence ID" value="GAA3576594.1"/>
    <property type="molecule type" value="Genomic_DNA"/>
</dbReference>
<reference evidence="3" key="1">
    <citation type="journal article" date="2019" name="Int. J. Syst. Evol. Microbiol.">
        <title>The Global Catalogue of Microorganisms (GCM) 10K type strain sequencing project: providing services to taxonomists for standard genome sequencing and annotation.</title>
        <authorList>
            <consortium name="The Broad Institute Genomics Platform"/>
            <consortium name="The Broad Institute Genome Sequencing Center for Infectious Disease"/>
            <person name="Wu L."/>
            <person name="Ma J."/>
        </authorList>
    </citation>
    <scope>NUCLEOTIDE SEQUENCE [LARGE SCALE GENOMIC DNA]</scope>
    <source>
        <strain evidence="3">JCM 16540</strain>
    </source>
</reference>
<accession>A0ABP6Y363</accession>
<evidence type="ECO:0000256" key="1">
    <source>
        <dbReference type="SAM" id="MobiDB-lite"/>
    </source>
</evidence>
<proteinExistence type="predicted"/>
<organism evidence="2 3">
    <name type="scientific">Microlunatus spumicola</name>
    <dbReference type="NCBI Taxonomy" id="81499"/>
    <lineage>
        <taxon>Bacteria</taxon>
        <taxon>Bacillati</taxon>
        <taxon>Actinomycetota</taxon>
        <taxon>Actinomycetes</taxon>
        <taxon>Propionibacteriales</taxon>
        <taxon>Propionibacteriaceae</taxon>
        <taxon>Microlunatus</taxon>
    </lineage>
</organism>
<name>A0ABP6Y363_9ACTN</name>
<feature type="region of interest" description="Disordered" evidence="1">
    <location>
        <begin position="40"/>
        <end position="62"/>
    </location>
</feature>
<evidence type="ECO:0000313" key="2">
    <source>
        <dbReference type="EMBL" id="GAA3576594.1"/>
    </source>
</evidence>